<organism evidence="2 3">
    <name type="scientific">Reticulomyxa filosa</name>
    <dbReference type="NCBI Taxonomy" id="46433"/>
    <lineage>
        <taxon>Eukaryota</taxon>
        <taxon>Sar</taxon>
        <taxon>Rhizaria</taxon>
        <taxon>Retaria</taxon>
        <taxon>Foraminifera</taxon>
        <taxon>Monothalamids</taxon>
        <taxon>Reticulomyxidae</taxon>
        <taxon>Reticulomyxa</taxon>
    </lineage>
</organism>
<accession>X6LHC0</accession>
<feature type="transmembrane region" description="Helical" evidence="1">
    <location>
        <begin position="73"/>
        <end position="92"/>
    </location>
</feature>
<dbReference type="Proteomes" id="UP000023152">
    <property type="component" value="Unassembled WGS sequence"/>
</dbReference>
<evidence type="ECO:0000256" key="1">
    <source>
        <dbReference type="SAM" id="Phobius"/>
    </source>
</evidence>
<dbReference type="AlphaFoldDB" id="X6LHC0"/>
<comment type="caution">
    <text evidence="2">The sequence shown here is derived from an EMBL/GenBank/DDBJ whole genome shotgun (WGS) entry which is preliminary data.</text>
</comment>
<keyword evidence="1" id="KW-0812">Transmembrane</keyword>
<gene>
    <name evidence="2" type="ORF">RFI_36923</name>
</gene>
<protein>
    <submittedName>
        <fullName evidence="2">Uncharacterized protein</fullName>
    </submittedName>
</protein>
<name>X6LHC0_RETFI</name>
<sequence>MVVNQYFGNKIIKMTKINIKYLKKKNIKIILKKIGKFHDYDKNTIIKFFKEILPNRKNCKYLIKKPKLYLKIIRFKYCLFFFLFCSLNYFLLCKCNINFALCDVFFCLYNCGCIPNYVLFNCYLQLITLFLCVLP</sequence>
<keyword evidence="1" id="KW-0472">Membrane</keyword>
<keyword evidence="3" id="KW-1185">Reference proteome</keyword>
<reference evidence="2 3" key="1">
    <citation type="journal article" date="2013" name="Curr. Biol.">
        <title>The Genome of the Foraminiferan Reticulomyxa filosa.</title>
        <authorList>
            <person name="Glockner G."/>
            <person name="Hulsmann N."/>
            <person name="Schleicher M."/>
            <person name="Noegel A.A."/>
            <person name="Eichinger L."/>
            <person name="Gallinger C."/>
            <person name="Pawlowski J."/>
            <person name="Sierra R."/>
            <person name="Euteneuer U."/>
            <person name="Pillet L."/>
            <person name="Moustafa A."/>
            <person name="Platzer M."/>
            <person name="Groth M."/>
            <person name="Szafranski K."/>
            <person name="Schliwa M."/>
        </authorList>
    </citation>
    <scope>NUCLEOTIDE SEQUENCE [LARGE SCALE GENOMIC DNA]</scope>
</reference>
<evidence type="ECO:0000313" key="2">
    <source>
        <dbReference type="EMBL" id="ETO00517.1"/>
    </source>
</evidence>
<evidence type="ECO:0000313" key="3">
    <source>
        <dbReference type="Proteomes" id="UP000023152"/>
    </source>
</evidence>
<dbReference type="EMBL" id="ASPP01040807">
    <property type="protein sequence ID" value="ETO00517.1"/>
    <property type="molecule type" value="Genomic_DNA"/>
</dbReference>
<keyword evidence="1" id="KW-1133">Transmembrane helix</keyword>
<proteinExistence type="predicted"/>